<organism evidence="2 3">
    <name type="scientific">Carnegiea gigantea</name>
    <dbReference type="NCBI Taxonomy" id="171969"/>
    <lineage>
        <taxon>Eukaryota</taxon>
        <taxon>Viridiplantae</taxon>
        <taxon>Streptophyta</taxon>
        <taxon>Embryophyta</taxon>
        <taxon>Tracheophyta</taxon>
        <taxon>Spermatophyta</taxon>
        <taxon>Magnoliopsida</taxon>
        <taxon>eudicotyledons</taxon>
        <taxon>Gunneridae</taxon>
        <taxon>Pentapetalae</taxon>
        <taxon>Caryophyllales</taxon>
        <taxon>Cactineae</taxon>
        <taxon>Cactaceae</taxon>
        <taxon>Cactoideae</taxon>
        <taxon>Echinocereeae</taxon>
        <taxon>Carnegiea</taxon>
    </lineage>
</organism>
<accession>A0A9Q1JHR7</accession>
<gene>
    <name evidence="2" type="ORF">Cgig2_031121</name>
</gene>
<name>A0A9Q1JHR7_9CARY</name>
<proteinExistence type="inferred from homology"/>
<dbReference type="AlphaFoldDB" id="A0A9Q1JHR7"/>
<reference evidence="2" key="1">
    <citation type="submission" date="2022-04" db="EMBL/GenBank/DDBJ databases">
        <title>Carnegiea gigantea Genome sequencing and assembly v2.</title>
        <authorList>
            <person name="Copetti D."/>
            <person name="Sanderson M.J."/>
            <person name="Burquez A."/>
            <person name="Wojciechowski M.F."/>
        </authorList>
    </citation>
    <scope>NUCLEOTIDE SEQUENCE</scope>
    <source>
        <strain evidence="2">SGP5-SGP5p</strain>
        <tissue evidence="2">Aerial part</tissue>
    </source>
</reference>
<dbReference type="GO" id="GO:0008270">
    <property type="term" value="F:zinc ion binding"/>
    <property type="evidence" value="ECO:0007669"/>
    <property type="project" value="InterPro"/>
</dbReference>
<dbReference type="InterPro" id="IPR001765">
    <property type="entry name" value="Carbonic_anhydrase"/>
</dbReference>
<dbReference type="PANTHER" id="PTHR11002:SF56">
    <property type="entry name" value="BETA CARBONIC ANHYDRASE 2, CHLOROPLASTIC"/>
    <property type="match status" value="1"/>
</dbReference>
<keyword evidence="3" id="KW-1185">Reference proteome</keyword>
<dbReference type="InterPro" id="IPR036874">
    <property type="entry name" value="Carbonic_anhydrase_sf"/>
</dbReference>
<sequence>MSSAASSLNGWCLTSTSPARSQLKNTRSLSFRPLCSANSSSSSSSSSVVPPTLIRNQPVFAAPASIINPTWIIMNYSENGDLETVAAKKVPQITAQMQTTGDSSAPPSSPAVERMKDGFIHFKREKYEKNPQLYGELAKGQSPKVYEFCISVILFKKEVFQDLFFNL</sequence>
<dbReference type="OrthoDB" id="1722301at2759"/>
<evidence type="ECO:0000256" key="1">
    <source>
        <dbReference type="ARBA" id="ARBA00006217"/>
    </source>
</evidence>
<comment type="caution">
    <text evidence="2">The sequence shown here is derived from an EMBL/GenBank/DDBJ whole genome shotgun (WGS) entry which is preliminary data.</text>
</comment>
<evidence type="ECO:0000313" key="2">
    <source>
        <dbReference type="EMBL" id="KAJ8423289.1"/>
    </source>
</evidence>
<dbReference type="Proteomes" id="UP001153076">
    <property type="component" value="Unassembled WGS sequence"/>
</dbReference>
<dbReference type="PANTHER" id="PTHR11002">
    <property type="entry name" value="CARBONIC ANHYDRASE"/>
    <property type="match status" value="1"/>
</dbReference>
<dbReference type="GO" id="GO:0004089">
    <property type="term" value="F:carbonate dehydratase activity"/>
    <property type="evidence" value="ECO:0007669"/>
    <property type="project" value="InterPro"/>
</dbReference>
<evidence type="ECO:0000313" key="3">
    <source>
        <dbReference type="Proteomes" id="UP001153076"/>
    </source>
</evidence>
<dbReference type="EMBL" id="JAKOGI010002003">
    <property type="protein sequence ID" value="KAJ8423289.1"/>
    <property type="molecule type" value="Genomic_DNA"/>
</dbReference>
<dbReference type="SUPFAM" id="SSF53056">
    <property type="entry name" value="beta-carbonic anhydrase, cab"/>
    <property type="match status" value="1"/>
</dbReference>
<dbReference type="Gene3D" id="3.40.1050.10">
    <property type="entry name" value="Carbonic anhydrase"/>
    <property type="match status" value="1"/>
</dbReference>
<protein>
    <submittedName>
        <fullName evidence="2">Uncharacterized protein</fullName>
    </submittedName>
</protein>
<comment type="similarity">
    <text evidence="1">Belongs to the beta-class carbonic anhydrase family.</text>
</comment>